<keyword evidence="2" id="KW-1185">Reference proteome</keyword>
<dbReference type="AlphaFoldDB" id="A0A9J5XDY1"/>
<comment type="caution">
    <text evidence="1">The sequence shown here is derived from an EMBL/GenBank/DDBJ whole genome shotgun (WGS) entry which is preliminary data.</text>
</comment>
<dbReference type="EMBL" id="JACXVP010000009">
    <property type="protein sequence ID" value="KAG5585853.1"/>
    <property type="molecule type" value="Genomic_DNA"/>
</dbReference>
<evidence type="ECO:0000313" key="1">
    <source>
        <dbReference type="EMBL" id="KAG5585853.1"/>
    </source>
</evidence>
<protein>
    <submittedName>
        <fullName evidence="1">Uncharacterized protein</fullName>
    </submittedName>
</protein>
<gene>
    <name evidence="1" type="ORF">H5410_046287</name>
</gene>
<proteinExistence type="predicted"/>
<accession>A0A9J5XDY1</accession>
<sequence length="194" mass="21768">MTFASDDDGDNCPHSPMNHELFESHSQFDHAPPLKRLSDSHNNLPNLETYYAIEISKNSNDDWTSIHNVLELIHPFDVVGSGRRSTIAWTLRSSTELIIPAHSGWYWTGPSAYTLCLARAGCVRVLDGTLDWLWKAPRSSCWRARWPDMKVRLVDWVGVVGTAPSSQPPPRPVVLTTVRGRSPEGPLDLWKASP</sequence>
<reference evidence="1 2" key="1">
    <citation type="submission" date="2020-09" db="EMBL/GenBank/DDBJ databases">
        <title>De no assembly of potato wild relative species, Solanum commersonii.</title>
        <authorList>
            <person name="Cho K."/>
        </authorList>
    </citation>
    <scope>NUCLEOTIDE SEQUENCE [LARGE SCALE GENOMIC DNA]</scope>
    <source>
        <strain evidence="1">LZ3.2</strain>
        <tissue evidence="1">Leaf</tissue>
    </source>
</reference>
<name>A0A9J5XDY1_SOLCO</name>
<organism evidence="1 2">
    <name type="scientific">Solanum commersonii</name>
    <name type="common">Commerson's wild potato</name>
    <name type="synonym">Commerson's nightshade</name>
    <dbReference type="NCBI Taxonomy" id="4109"/>
    <lineage>
        <taxon>Eukaryota</taxon>
        <taxon>Viridiplantae</taxon>
        <taxon>Streptophyta</taxon>
        <taxon>Embryophyta</taxon>
        <taxon>Tracheophyta</taxon>
        <taxon>Spermatophyta</taxon>
        <taxon>Magnoliopsida</taxon>
        <taxon>eudicotyledons</taxon>
        <taxon>Gunneridae</taxon>
        <taxon>Pentapetalae</taxon>
        <taxon>asterids</taxon>
        <taxon>lamiids</taxon>
        <taxon>Solanales</taxon>
        <taxon>Solanaceae</taxon>
        <taxon>Solanoideae</taxon>
        <taxon>Solaneae</taxon>
        <taxon>Solanum</taxon>
    </lineage>
</organism>
<dbReference type="Proteomes" id="UP000824120">
    <property type="component" value="Chromosome 9"/>
</dbReference>
<evidence type="ECO:0000313" key="2">
    <source>
        <dbReference type="Proteomes" id="UP000824120"/>
    </source>
</evidence>